<sequence>MYMRPRDWQPTLGSPCAIPIPILTLNLTLNLNLNLPHPRAAWQTTPIDCLLQLHLACLQSLIGTCYFLLLHCASPACCCPVGLWTTTTTTTTTTMVVFALFIISKSGGLIYNREFHTGMNKLSSNDLLMVAGSFHGMHAITKQLCPNPPQASASSSNTSTSLAPAPWVTRPTGLEVLETSQFRMQCFQTLTGVKFLLFTEPQQPNIDSMIKKIYELYADFVMKNPFYTVEMPIRCEKFDRGLDGFVKVRS</sequence>
<evidence type="ECO:0000256" key="2">
    <source>
        <dbReference type="ARBA" id="ARBA00022448"/>
    </source>
</evidence>
<feature type="transmembrane region" description="Helical" evidence="8">
    <location>
        <begin position="81"/>
        <end position="103"/>
    </location>
</feature>
<name>A0A9W4UAU5_9PLEO</name>
<keyword evidence="2 7" id="KW-0813">Transport</keyword>
<evidence type="ECO:0000313" key="10">
    <source>
        <dbReference type="Proteomes" id="UP001152607"/>
    </source>
</evidence>
<evidence type="ECO:0000256" key="1">
    <source>
        <dbReference type="ARBA" id="ARBA00004555"/>
    </source>
</evidence>
<protein>
    <recommendedName>
        <fullName evidence="7">Trafficking protein particle complex subunit</fullName>
    </recommendedName>
</protein>
<dbReference type="PANTHER" id="PTHR23249:SF15">
    <property type="entry name" value="TRAFFICKING PROTEIN PARTICLE COMPLEX SUBUNIT 4"/>
    <property type="match status" value="1"/>
</dbReference>
<reference evidence="9" key="1">
    <citation type="submission" date="2023-01" db="EMBL/GenBank/DDBJ databases">
        <authorList>
            <person name="Van Ghelder C."/>
            <person name="Rancurel C."/>
        </authorList>
    </citation>
    <scope>NUCLEOTIDE SEQUENCE</scope>
    <source>
        <strain evidence="9">CNCM I-4278</strain>
    </source>
</reference>
<evidence type="ECO:0000256" key="7">
    <source>
        <dbReference type="RuleBase" id="RU366065"/>
    </source>
</evidence>
<keyword evidence="8" id="KW-0472">Membrane</keyword>
<dbReference type="PANTHER" id="PTHR23249">
    <property type="entry name" value="TRAFFICKING PROTEIN PARTICLE COMPLEX SUBUNIT"/>
    <property type="match status" value="1"/>
</dbReference>
<dbReference type="Proteomes" id="UP001152607">
    <property type="component" value="Unassembled WGS sequence"/>
</dbReference>
<dbReference type="GO" id="GO:0030008">
    <property type="term" value="C:TRAPP complex"/>
    <property type="evidence" value="ECO:0007669"/>
    <property type="project" value="UniProtKB-UniRule"/>
</dbReference>
<organism evidence="9 10">
    <name type="scientific">Periconia digitata</name>
    <dbReference type="NCBI Taxonomy" id="1303443"/>
    <lineage>
        <taxon>Eukaryota</taxon>
        <taxon>Fungi</taxon>
        <taxon>Dikarya</taxon>
        <taxon>Ascomycota</taxon>
        <taxon>Pezizomycotina</taxon>
        <taxon>Dothideomycetes</taxon>
        <taxon>Pleosporomycetidae</taxon>
        <taxon>Pleosporales</taxon>
        <taxon>Massarineae</taxon>
        <taxon>Periconiaceae</taxon>
        <taxon>Periconia</taxon>
    </lineage>
</organism>
<dbReference type="Gene3D" id="3.30.450.70">
    <property type="match status" value="1"/>
</dbReference>
<dbReference type="GO" id="GO:0005783">
    <property type="term" value="C:endoplasmic reticulum"/>
    <property type="evidence" value="ECO:0007669"/>
    <property type="project" value="UniProtKB-SubCell"/>
</dbReference>
<dbReference type="CDD" id="cd14856">
    <property type="entry name" value="TRAPPC4_synbindin"/>
    <property type="match status" value="1"/>
</dbReference>
<dbReference type="InterPro" id="IPR011012">
    <property type="entry name" value="Longin-like_dom_sf"/>
</dbReference>
<dbReference type="GO" id="GO:0006888">
    <property type="term" value="P:endoplasmic reticulum to Golgi vesicle-mediated transport"/>
    <property type="evidence" value="ECO:0007669"/>
    <property type="project" value="UniProtKB-UniRule"/>
</dbReference>
<comment type="subcellular location">
    <subcellularLocation>
        <location evidence="7">Endoplasmic reticulum</location>
    </subcellularLocation>
    <subcellularLocation>
        <location evidence="7">Golgi apparatus</location>
        <location evidence="7">cis-Golgi network</location>
    </subcellularLocation>
    <subcellularLocation>
        <location evidence="1">Golgi apparatus</location>
    </subcellularLocation>
</comment>
<dbReference type="GO" id="GO:0005794">
    <property type="term" value="C:Golgi apparatus"/>
    <property type="evidence" value="ECO:0007669"/>
    <property type="project" value="UniProtKB-SubCell"/>
</dbReference>
<dbReference type="AlphaFoldDB" id="A0A9W4UAU5"/>
<keyword evidence="4 7" id="KW-0931">ER-Golgi transport</keyword>
<dbReference type="EMBL" id="CAOQHR010000003">
    <property type="protein sequence ID" value="CAI6331591.1"/>
    <property type="molecule type" value="Genomic_DNA"/>
</dbReference>
<comment type="caution">
    <text evidence="9">The sequence shown here is derived from an EMBL/GenBank/DDBJ whole genome shotgun (WGS) entry which is preliminary data.</text>
</comment>
<evidence type="ECO:0000256" key="4">
    <source>
        <dbReference type="ARBA" id="ARBA00022892"/>
    </source>
</evidence>
<accession>A0A9W4UAU5</accession>
<evidence type="ECO:0000256" key="5">
    <source>
        <dbReference type="ARBA" id="ARBA00023034"/>
    </source>
</evidence>
<dbReference type="OrthoDB" id="246406at2759"/>
<dbReference type="InterPro" id="IPR007233">
    <property type="entry name" value="TRAPPC"/>
</dbReference>
<evidence type="ECO:0000256" key="8">
    <source>
        <dbReference type="SAM" id="Phobius"/>
    </source>
</evidence>
<comment type="similarity">
    <text evidence="6">Belongs to the TRAPP small subunits family. TRAPPC4 subfamily.</text>
</comment>
<proteinExistence type="inferred from homology"/>
<keyword evidence="8" id="KW-0812">Transmembrane</keyword>
<comment type="subunit">
    <text evidence="7">Part of the multisubunit transport protein particle (TRAPP) complex.</text>
</comment>
<keyword evidence="5 7" id="KW-0333">Golgi apparatus</keyword>
<dbReference type="FunFam" id="3.30.450.70:FF:000007">
    <property type="entry name" value="Putative sybindin-like family protein"/>
    <property type="match status" value="1"/>
</dbReference>
<keyword evidence="10" id="KW-1185">Reference proteome</keyword>
<evidence type="ECO:0000256" key="3">
    <source>
        <dbReference type="ARBA" id="ARBA00022824"/>
    </source>
</evidence>
<keyword evidence="3 7" id="KW-0256">Endoplasmic reticulum</keyword>
<dbReference type="SMART" id="SM01399">
    <property type="entry name" value="Sybindin"/>
    <property type="match status" value="1"/>
</dbReference>
<gene>
    <name evidence="9" type="ORF">PDIGIT_LOCUS4616</name>
</gene>
<evidence type="ECO:0000313" key="9">
    <source>
        <dbReference type="EMBL" id="CAI6331591.1"/>
    </source>
</evidence>
<dbReference type="SUPFAM" id="SSF64356">
    <property type="entry name" value="SNARE-like"/>
    <property type="match status" value="1"/>
</dbReference>
<feature type="transmembrane region" description="Helical" evidence="8">
    <location>
        <begin position="50"/>
        <end position="69"/>
    </location>
</feature>
<keyword evidence="8" id="KW-1133">Transmembrane helix</keyword>
<evidence type="ECO:0000256" key="6">
    <source>
        <dbReference type="ARBA" id="ARBA00038179"/>
    </source>
</evidence>
<dbReference type="Pfam" id="PF04099">
    <property type="entry name" value="Sybindin"/>
    <property type="match status" value="1"/>
</dbReference>